<dbReference type="Proteomes" id="UP000295783">
    <property type="component" value="Unassembled WGS sequence"/>
</dbReference>
<name>A0A4R6WQH4_9PROT</name>
<evidence type="ECO:0008006" key="3">
    <source>
        <dbReference type="Google" id="ProtNLM"/>
    </source>
</evidence>
<accession>A0A4R6WQH4</accession>
<dbReference type="AlphaFoldDB" id="A0A4R6WQH4"/>
<reference evidence="1 2" key="1">
    <citation type="submission" date="2019-03" db="EMBL/GenBank/DDBJ databases">
        <title>Genomic Encyclopedia of Type Strains, Phase III (KMG-III): the genomes of soil and plant-associated and newly described type strains.</title>
        <authorList>
            <person name="Whitman W."/>
        </authorList>
    </citation>
    <scope>NUCLEOTIDE SEQUENCE [LARGE SCALE GENOMIC DNA]</scope>
    <source>
        <strain evidence="1 2">CGMCC 1.7660</strain>
    </source>
</reference>
<dbReference type="RefSeq" id="WP_133614699.1">
    <property type="nucleotide sequence ID" value="NZ_SNYW01000012.1"/>
</dbReference>
<evidence type="ECO:0000313" key="2">
    <source>
        <dbReference type="Proteomes" id="UP000295783"/>
    </source>
</evidence>
<keyword evidence="2" id="KW-1185">Reference proteome</keyword>
<dbReference type="InterPro" id="IPR012337">
    <property type="entry name" value="RNaseH-like_sf"/>
</dbReference>
<dbReference type="EMBL" id="SNYW01000012">
    <property type="protein sequence ID" value="TDQ78782.1"/>
    <property type="molecule type" value="Genomic_DNA"/>
</dbReference>
<dbReference type="GO" id="GO:0003676">
    <property type="term" value="F:nucleic acid binding"/>
    <property type="evidence" value="ECO:0007669"/>
    <property type="project" value="InterPro"/>
</dbReference>
<dbReference type="InterPro" id="IPR036397">
    <property type="entry name" value="RNaseH_sf"/>
</dbReference>
<organism evidence="1 2">
    <name type="scientific">Dongia mobilis</name>
    <dbReference type="NCBI Taxonomy" id="578943"/>
    <lineage>
        <taxon>Bacteria</taxon>
        <taxon>Pseudomonadati</taxon>
        <taxon>Pseudomonadota</taxon>
        <taxon>Alphaproteobacteria</taxon>
        <taxon>Rhodospirillales</taxon>
        <taxon>Dongiaceae</taxon>
        <taxon>Dongia</taxon>
    </lineage>
</organism>
<protein>
    <recommendedName>
        <fullName evidence="3">DNA polymerase III epsilon subunit-like protein</fullName>
    </recommendedName>
</protein>
<sequence length="216" mass="23549">MKMPDSKSHTYCFLDIEVDGPDPGRHSMLGFGCAAYDEDGREIGSFARNLLPLPGAGRSEKTMHFWATQPEAWAFINANQVEPASAMADFVAWTESLPAPRVLCCHPIIFDAFWLDWYLRRFVDQRVLQGPFDVASPFAGAGIDVGSYARAAAGLPPGSGYAHYPTGFTAGINHSHDPLDDARGHAVLFFNARRALSGLRRSGLAALFQGGFRNIS</sequence>
<comment type="caution">
    <text evidence="1">The sequence shown here is derived from an EMBL/GenBank/DDBJ whole genome shotgun (WGS) entry which is preliminary data.</text>
</comment>
<evidence type="ECO:0000313" key="1">
    <source>
        <dbReference type="EMBL" id="TDQ78782.1"/>
    </source>
</evidence>
<dbReference type="OrthoDB" id="9803925at2"/>
<dbReference type="SUPFAM" id="SSF53098">
    <property type="entry name" value="Ribonuclease H-like"/>
    <property type="match status" value="1"/>
</dbReference>
<dbReference type="Gene3D" id="3.30.420.10">
    <property type="entry name" value="Ribonuclease H-like superfamily/Ribonuclease H"/>
    <property type="match status" value="1"/>
</dbReference>
<proteinExistence type="predicted"/>
<gene>
    <name evidence="1" type="ORF">A8950_3243</name>
</gene>